<protein>
    <submittedName>
        <fullName evidence="1">Uncharacterized protein</fullName>
    </submittedName>
</protein>
<feature type="non-terminal residue" evidence="1">
    <location>
        <position position="222"/>
    </location>
</feature>
<dbReference type="Proteomes" id="UP001189429">
    <property type="component" value="Unassembled WGS sequence"/>
</dbReference>
<dbReference type="EMBL" id="CAUYUJ010011110">
    <property type="protein sequence ID" value="CAK0830985.1"/>
    <property type="molecule type" value="Genomic_DNA"/>
</dbReference>
<feature type="non-terminal residue" evidence="1">
    <location>
        <position position="1"/>
    </location>
</feature>
<name>A0ABN9SH95_9DINO</name>
<evidence type="ECO:0000313" key="2">
    <source>
        <dbReference type="Proteomes" id="UP001189429"/>
    </source>
</evidence>
<comment type="caution">
    <text evidence="1">The sequence shown here is derived from an EMBL/GenBank/DDBJ whole genome shotgun (WGS) entry which is preliminary data.</text>
</comment>
<sequence>PGSSLFDSSLGSSMRPRQDAALGGKFELPRPTDFGPAAEPLRVVLACSFDPVGLSGPLSVWLERLVGLPVALQYVGFGAVLDALRDNQSAWIENGAGVNAFVGRLVDLEREAERAGEACGFALEPRGSPLEPSSCALPWGGRLLAAALGGSRAAREGRTVVVLAPPPEALAPGAVGAEAAACLASRGAEVPTGTARRIRAALAGCRGVCVADEAEALQAVLG</sequence>
<accession>A0ABN9SH95</accession>
<proteinExistence type="predicted"/>
<keyword evidence="2" id="KW-1185">Reference proteome</keyword>
<organism evidence="1 2">
    <name type="scientific">Prorocentrum cordatum</name>
    <dbReference type="NCBI Taxonomy" id="2364126"/>
    <lineage>
        <taxon>Eukaryota</taxon>
        <taxon>Sar</taxon>
        <taxon>Alveolata</taxon>
        <taxon>Dinophyceae</taxon>
        <taxon>Prorocentrales</taxon>
        <taxon>Prorocentraceae</taxon>
        <taxon>Prorocentrum</taxon>
    </lineage>
</organism>
<evidence type="ECO:0000313" key="1">
    <source>
        <dbReference type="EMBL" id="CAK0830985.1"/>
    </source>
</evidence>
<reference evidence="1" key="1">
    <citation type="submission" date="2023-10" db="EMBL/GenBank/DDBJ databases">
        <authorList>
            <person name="Chen Y."/>
            <person name="Shah S."/>
            <person name="Dougan E. K."/>
            <person name="Thang M."/>
            <person name="Chan C."/>
        </authorList>
    </citation>
    <scope>NUCLEOTIDE SEQUENCE [LARGE SCALE GENOMIC DNA]</scope>
</reference>
<gene>
    <name evidence="1" type="ORF">PCOR1329_LOCUS29449</name>
</gene>